<evidence type="ECO:0000313" key="1">
    <source>
        <dbReference type="EMBL" id="VUZ55560.1"/>
    </source>
</evidence>
<evidence type="ECO:0000313" key="2">
    <source>
        <dbReference type="Proteomes" id="UP000321570"/>
    </source>
</evidence>
<sequence>MNEKICRRCSSADSFKKDDFNLKDKPRARCSKYSILSNWKLPLMKIQPAILENQANPFM</sequence>
<protein>
    <submittedName>
        <fullName evidence="1">Uncharacterized protein</fullName>
    </submittedName>
</protein>
<dbReference type="EMBL" id="CABIJS010000695">
    <property type="protein sequence ID" value="VUZ55560.1"/>
    <property type="molecule type" value="Genomic_DNA"/>
</dbReference>
<reference evidence="1 2" key="1">
    <citation type="submission" date="2019-07" db="EMBL/GenBank/DDBJ databases">
        <authorList>
            <person name="Jastrzebski P J."/>
            <person name="Paukszto L."/>
            <person name="Jastrzebski P J."/>
        </authorList>
    </citation>
    <scope>NUCLEOTIDE SEQUENCE [LARGE SCALE GENOMIC DNA]</scope>
    <source>
        <strain evidence="1 2">WMS-il1</strain>
    </source>
</reference>
<name>A0A564Z7X0_HYMDI</name>
<accession>A0A564Z7X0</accession>
<organism evidence="1 2">
    <name type="scientific">Hymenolepis diminuta</name>
    <name type="common">Rat tapeworm</name>
    <dbReference type="NCBI Taxonomy" id="6216"/>
    <lineage>
        <taxon>Eukaryota</taxon>
        <taxon>Metazoa</taxon>
        <taxon>Spiralia</taxon>
        <taxon>Lophotrochozoa</taxon>
        <taxon>Platyhelminthes</taxon>
        <taxon>Cestoda</taxon>
        <taxon>Eucestoda</taxon>
        <taxon>Cyclophyllidea</taxon>
        <taxon>Hymenolepididae</taxon>
        <taxon>Hymenolepis</taxon>
    </lineage>
</organism>
<gene>
    <name evidence="1" type="ORF">WMSIL1_LOCUS13375</name>
</gene>
<keyword evidence="2" id="KW-1185">Reference proteome</keyword>
<dbReference type="Proteomes" id="UP000321570">
    <property type="component" value="Unassembled WGS sequence"/>
</dbReference>
<dbReference type="AlphaFoldDB" id="A0A564Z7X0"/>
<proteinExistence type="predicted"/>